<dbReference type="EMBL" id="RJSG01000002">
    <property type="protein sequence ID" value="RNL79784.1"/>
    <property type="molecule type" value="Genomic_DNA"/>
</dbReference>
<accession>A0A3N0DW05</accession>
<dbReference type="GO" id="GO:0010124">
    <property type="term" value="P:phenylacetate catabolic process"/>
    <property type="evidence" value="ECO:0007669"/>
    <property type="project" value="InterPro"/>
</dbReference>
<gene>
    <name evidence="1" type="primary">paaI</name>
    <name evidence="1" type="ORF">EFL95_12585</name>
</gene>
<dbReference type="InterPro" id="IPR012347">
    <property type="entry name" value="Ferritin-like"/>
</dbReference>
<dbReference type="SUPFAM" id="SSF47240">
    <property type="entry name" value="Ferritin-like"/>
    <property type="match status" value="1"/>
</dbReference>
<dbReference type="AlphaFoldDB" id="A0A3N0DW05"/>
<organism evidence="1 2">
    <name type="scientific">Nocardioides marmorisolisilvae</name>
    <dbReference type="NCBI Taxonomy" id="1542737"/>
    <lineage>
        <taxon>Bacteria</taxon>
        <taxon>Bacillati</taxon>
        <taxon>Actinomycetota</taxon>
        <taxon>Actinomycetes</taxon>
        <taxon>Propionibacteriales</taxon>
        <taxon>Nocardioidaceae</taxon>
        <taxon>Nocardioides</taxon>
    </lineage>
</organism>
<protein>
    <submittedName>
        <fullName evidence="1">Phenylacetate-CoA oxygenase subunit PaaI</fullName>
    </submittedName>
</protein>
<dbReference type="Pfam" id="PF05138">
    <property type="entry name" value="PaaA_PaaC"/>
    <property type="match status" value="1"/>
</dbReference>
<dbReference type="RefSeq" id="WP_123234288.1">
    <property type="nucleotide sequence ID" value="NZ_RJSG01000002.1"/>
</dbReference>
<proteinExistence type="predicted"/>
<dbReference type="InterPro" id="IPR009078">
    <property type="entry name" value="Ferritin-like_SF"/>
</dbReference>
<dbReference type="Proteomes" id="UP000277094">
    <property type="component" value="Unassembled WGS sequence"/>
</dbReference>
<dbReference type="PANTHER" id="PTHR30458:SF0">
    <property type="entry name" value="1,2-PHENYLACETYL-COA EPOXIDASE, SUBUNIT C"/>
    <property type="match status" value="1"/>
</dbReference>
<name>A0A3N0DW05_9ACTN</name>
<evidence type="ECO:0000313" key="1">
    <source>
        <dbReference type="EMBL" id="RNL79784.1"/>
    </source>
</evidence>
<dbReference type="InterPro" id="IPR011882">
    <property type="entry name" value="PaaC"/>
</dbReference>
<dbReference type="OrthoDB" id="9789947at2"/>
<dbReference type="GO" id="GO:0005829">
    <property type="term" value="C:cytosol"/>
    <property type="evidence" value="ECO:0007669"/>
    <property type="project" value="TreeGrafter"/>
</dbReference>
<comment type="caution">
    <text evidence="1">The sequence shown here is derived from an EMBL/GenBank/DDBJ whole genome shotgun (WGS) entry which is preliminary data.</text>
</comment>
<dbReference type="InterPro" id="IPR052703">
    <property type="entry name" value="Aromatic_CoA_ox/epox"/>
</dbReference>
<keyword evidence="2" id="KW-1185">Reference proteome</keyword>
<dbReference type="InterPro" id="IPR007814">
    <property type="entry name" value="PaaA_PaaC"/>
</dbReference>
<dbReference type="Gene3D" id="1.20.1260.10">
    <property type="match status" value="1"/>
</dbReference>
<dbReference type="PANTHER" id="PTHR30458">
    <property type="entry name" value="PHENYLACETIC ACID DEGRADATION PROTEIN PAA"/>
    <property type="match status" value="1"/>
</dbReference>
<dbReference type="NCBIfam" id="TIGR02158">
    <property type="entry name" value="PA_CoA_Oxy3"/>
    <property type="match status" value="1"/>
</dbReference>
<reference evidence="1 2" key="1">
    <citation type="submission" date="2018-11" db="EMBL/GenBank/DDBJ databases">
        <authorList>
            <person name="Li F."/>
        </authorList>
    </citation>
    <scope>NUCLEOTIDE SEQUENCE [LARGE SCALE GENOMIC DNA]</scope>
    <source>
        <strain evidence="1 2">KIS18-7</strain>
    </source>
</reference>
<evidence type="ECO:0000313" key="2">
    <source>
        <dbReference type="Proteomes" id="UP000277094"/>
    </source>
</evidence>
<sequence length="222" mass="23980">MSSSSEVDTGMVLALADDALVASHRLSEWIARAPSIEEDVALANIALDLLGQARLLYALIGDEDELAYRRPAGAFRNAVMLERPNGDFGATIARLLLLAAHQHALYSSLAAADGDLGAIAAKAVKEVSYHRDHARAWTVRLGDGTEESHRRMQDGLDAEWAVWGELAPTQEAVDWATAVITQATLRVPGPVLAVERQEHTADLDELLSTMREVTAVHPGATW</sequence>